<dbReference type="Gene3D" id="1.10.3330.10">
    <property type="entry name" value="Oxo-4-hydroxy-4-carboxy-5-ureidoimidazoline decarboxylase"/>
    <property type="match status" value="1"/>
</dbReference>
<dbReference type="EC" id="4.1.1.97" evidence="3"/>
<dbReference type="Proteomes" id="UP000295678">
    <property type="component" value="Unassembled WGS sequence"/>
</dbReference>
<feature type="domain" description="Oxo-4-hydroxy-4-carboxy-5-ureidoimidazoline decarboxylase" evidence="7">
    <location>
        <begin position="10"/>
        <end position="166"/>
    </location>
</feature>
<keyword evidence="6" id="KW-0456">Lyase</keyword>
<comment type="pathway">
    <text evidence="2">Purine metabolism; urate degradation; (S)-allantoin from urate: step 3/3.</text>
</comment>
<evidence type="ECO:0000256" key="1">
    <source>
        <dbReference type="ARBA" id="ARBA00001163"/>
    </source>
</evidence>
<dbReference type="OrthoDB" id="9800909at2"/>
<dbReference type="GO" id="GO:0051997">
    <property type="term" value="F:2-oxo-4-hydroxy-4-carboxy-5-ureidoimidazoline decarboxylase activity"/>
    <property type="evidence" value="ECO:0007669"/>
    <property type="project" value="UniProtKB-EC"/>
</dbReference>
<dbReference type="SUPFAM" id="SSF158694">
    <property type="entry name" value="UraD-Like"/>
    <property type="match status" value="1"/>
</dbReference>
<evidence type="ECO:0000259" key="7">
    <source>
        <dbReference type="Pfam" id="PF09349"/>
    </source>
</evidence>
<evidence type="ECO:0000313" key="8">
    <source>
        <dbReference type="EMBL" id="TCT12507.1"/>
    </source>
</evidence>
<name>A0A4R3MH12_9HYPH</name>
<evidence type="ECO:0000256" key="4">
    <source>
        <dbReference type="ARBA" id="ARBA00022631"/>
    </source>
</evidence>
<keyword evidence="4" id="KW-0659">Purine metabolism</keyword>
<comment type="caution">
    <text evidence="8">The sequence shown here is derived from an EMBL/GenBank/DDBJ whole genome shotgun (WGS) entry which is preliminary data.</text>
</comment>
<evidence type="ECO:0000256" key="2">
    <source>
        <dbReference type="ARBA" id="ARBA00004754"/>
    </source>
</evidence>
<evidence type="ECO:0000256" key="3">
    <source>
        <dbReference type="ARBA" id="ARBA00012257"/>
    </source>
</evidence>
<protein>
    <recommendedName>
        <fullName evidence="3">2-oxo-4-hydroxy-4-carboxy-5-ureidoimidazoline decarboxylase</fullName>
        <ecNumber evidence="3">4.1.1.97</ecNumber>
    </recommendedName>
</protein>
<dbReference type="UniPathway" id="UPA00394">
    <property type="reaction ID" value="UER00652"/>
</dbReference>
<dbReference type="InterPro" id="IPR017580">
    <property type="entry name" value="OHCU_decarboxylase-1"/>
</dbReference>
<keyword evidence="5" id="KW-0210">Decarboxylase</keyword>
<dbReference type="RefSeq" id="WP_132805282.1">
    <property type="nucleotide sequence ID" value="NZ_SMAK01000002.1"/>
</dbReference>
<evidence type="ECO:0000256" key="5">
    <source>
        <dbReference type="ARBA" id="ARBA00022793"/>
    </source>
</evidence>
<dbReference type="PANTHER" id="PTHR43466">
    <property type="entry name" value="2-OXO-4-HYDROXY-4-CARBOXY-5-UREIDOIMIDAZOLINE DECARBOXYLASE-RELATED"/>
    <property type="match status" value="1"/>
</dbReference>
<dbReference type="EMBL" id="SMAK01000002">
    <property type="protein sequence ID" value="TCT12507.1"/>
    <property type="molecule type" value="Genomic_DNA"/>
</dbReference>
<dbReference type="InterPro" id="IPR018020">
    <property type="entry name" value="OHCU_decarboxylase"/>
</dbReference>
<evidence type="ECO:0000256" key="6">
    <source>
        <dbReference type="ARBA" id="ARBA00023239"/>
    </source>
</evidence>
<dbReference type="GO" id="GO:0006144">
    <property type="term" value="P:purine nucleobase metabolic process"/>
    <property type="evidence" value="ECO:0007669"/>
    <property type="project" value="UniProtKB-KW"/>
</dbReference>
<dbReference type="PANTHER" id="PTHR43466:SF1">
    <property type="entry name" value="2-OXO-4-HYDROXY-4-CARBOXY-5-UREIDOIMIDAZOLINE DECARBOXYLASE-RELATED"/>
    <property type="match status" value="1"/>
</dbReference>
<organism evidence="8 9">
    <name type="scientific">Tepidamorphus gemmatus</name>
    <dbReference type="NCBI Taxonomy" id="747076"/>
    <lineage>
        <taxon>Bacteria</taxon>
        <taxon>Pseudomonadati</taxon>
        <taxon>Pseudomonadota</taxon>
        <taxon>Alphaproteobacteria</taxon>
        <taxon>Hyphomicrobiales</taxon>
        <taxon>Tepidamorphaceae</taxon>
        <taxon>Tepidamorphus</taxon>
    </lineage>
</organism>
<reference evidence="8 9" key="1">
    <citation type="submission" date="2019-03" db="EMBL/GenBank/DDBJ databases">
        <title>Genomic Encyclopedia of Type Strains, Phase IV (KMG-IV): sequencing the most valuable type-strain genomes for metagenomic binning, comparative biology and taxonomic classification.</title>
        <authorList>
            <person name="Goeker M."/>
        </authorList>
    </citation>
    <scope>NUCLEOTIDE SEQUENCE [LARGE SCALE GENOMIC DNA]</scope>
    <source>
        <strain evidence="8 9">DSM 19345</strain>
    </source>
</reference>
<dbReference type="NCBIfam" id="TIGR03164">
    <property type="entry name" value="UHCUDC"/>
    <property type="match status" value="1"/>
</dbReference>
<dbReference type="AlphaFoldDB" id="A0A4R3MH12"/>
<dbReference type="GO" id="GO:0019628">
    <property type="term" value="P:urate catabolic process"/>
    <property type="evidence" value="ECO:0007669"/>
    <property type="project" value="UniProtKB-UniPathway"/>
</dbReference>
<evidence type="ECO:0000313" key="9">
    <source>
        <dbReference type="Proteomes" id="UP000295678"/>
    </source>
</evidence>
<comment type="catalytic activity">
    <reaction evidence="1">
        <text>5-hydroxy-2-oxo-4-ureido-2,5-dihydro-1H-imidazole-5-carboxylate + H(+) = (S)-allantoin + CO2</text>
        <dbReference type="Rhea" id="RHEA:26301"/>
        <dbReference type="ChEBI" id="CHEBI:15378"/>
        <dbReference type="ChEBI" id="CHEBI:15678"/>
        <dbReference type="ChEBI" id="CHEBI:16526"/>
        <dbReference type="ChEBI" id="CHEBI:58639"/>
        <dbReference type="EC" id="4.1.1.97"/>
    </reaction>
</comment>
<dbReference type="InterPro" id="IPR036778">
    <property type="entry name" value="OHCU_decarboxylase_sf"/>
</dbReference>
<proteinExistence type="predicted"/>
<gene>
    <name evidence="8" type="ORF">EDC22_102192</name>
</gene>
<keyword evidence="9" id="KW-1185">Reference proteome</keyword>
<dbReference type="Pfam" id="PF09349">
    <property type="entry name" value="OHCU_decarbox"/>
    <property type="match status" value="1"/>
</dbReference>
<dbReference type="GO" id="GO:0000255">
    <property type="term" value="P:allantoin metabolic process"/>
    <property type="evidence" value="ECO:0007669"/>
    <property type="project" value="InterPro"/>
</dbReference>
<sequence>MRRLPISEVNTMPGEAFVAAFGGIAEHSDWVATIAERRRPYADRDDMVAAFEQAVRVADRETQLDLLNAHPDLAGRAAIAGDIGADSRSEQAGAGLDSLTAAEFDRFTDLNARYRERFGFPFILAVRGATKHDILAAFERRIDNDPDAEFATAIEQVCRIMRFRLEDRVGE</sequence>
<accession>A0A4R3MH12</accession>